<dbReference type="AlphaFoldDB" id="A0A7I7QY62"/>
<dbReference type="KEGG" id="msei:MSEDJ_49520"/>
<keyword evidence="1" id="KW-0732">Signal</keyword>
<proteinExistence type="predicted"/>
<feature type="domain" description="DUF732" evidence="2">
    <location>
        <begin position="31"/>
        <end position="103"/>
    </location>
</feature>
<organism evidence="3 4">
    <name type="scientific">Mycolicibacterium sediminis</name>
    <dbReference type="NCBI Taxonomy" id="1286180"/>
    <lineage>
        <taxon>Bacteria</taxon>
        <taxon>Bacillati</taxon>
        <taxon>Actinomycetota</taxon>
        <taxon>Actinomycetes</taxon>
        <taxon>Mycobacteriales</taxon>
        <taxon>Mycobacteriaceae</taxon>
        <taxon>Mycolicibacterium</taxon>
    </lineage>
</organism>
<evidence type="ECO:0000256" key="1">
    <source>
        <dbReference type="SAM" id="SignalP"/>
    </source>
</evidence>
<dbReference type="InterPro" id="IPR007969">
    <property type="entry name" value="DUF732"/>
</dbReference>
<evidence type="ECO:0000313" key="4">
    <source>
        <dbReference type="Proteomes" id="UP000467193"/>
    </source>
</evidence>
<evidence type="ECO:0000259" key="2">
    <source>
        <dbReference type="Pfam" id="PF05305"/>
    </source>
</evidence>
<gene>
    <name evidence="3" type="ORF">MSEDJ_49520</name>
</gene>
<protein>
    <recommendedName>
        <fullName evidence="2">DUF732 domain-containing protein</fullName>
    </recommendedName>
</protein>
<dbReference type="RefSeq" id="WP_409370815.1">
    <property type="nucleotide sequence ID" value="NZ_AP022588.1"/>
</dbReference>
<sequence length="146" mass="14264">MNTISLRTAAAVAALAAAPVLAAPAHADPIDPSFLTALTSSGVGFGDPALTTELGKSVCPMLVEPGKNFASVAQTIRGGNDGGISPAMASFFTGIAISMYCPQMISSISDGSVLNQVSGLQGIGALAGLNGLTGLGGLTGLMSGAR</sequence>
<feature type="signal peptide" evidence="1">
    <location>
        <begin position="1"/>
        <end position="22"/>
    </location>
</feature>
<dbReference type="EMBL" id="AP022588">
    <property type="protein sequence ID" value="BBY30856.1"/>
    <property type="molecule type" value="Genomic_DNA"/>
</dbReference>
<dbReference type="Proteomes" id="UP000467193">
    <property type="component" value="Chromosome"/>
</dbReference>
<accession>A0A7I7QY62</accession>
<name>A0A7I7QY62_9MYCO</name>
<feature type="chain" id="PRO_5039014073" description="DUF732 domain-containing protein" evidence="1">
    <location>
        <begin position="23"/>
        <end position="146"/>
    </location>
</feature>
<reference evidence="3 4" key="1">
    <citation type="journal article" date="2019" name="Emerg. Microbes Infect.">
        <title>Comprehensive subspecies identification of 175 nontuberculous mycobacteria species based on 7547 genomic profiles.</title>
        <authorList>
            <person name="Matsumoto Y."/>
            <person name="Kinjo T."/>
            <person name="Motooka D."/>
            <person name="Nabeya D."/>
            <person name="Jung N."/>
            <person name="Uechi K."/>
            <person name="Horii T."/>
            <person name="Iida T."/>
            <person name="Fujita J."/>
            <person name="Nakamura S."/>
        </authorList>
    </citation>
    <scope>NUCLEOTIDE SEQUENCE [LARGE SCALE GENOMIC DNA]</scope>
    <source>
        <strain evidence="3 4">JCM 17899</strain>
    </source>
</reference>
<dbReference type="Pfam" id="PF05305">
    <property type="entry name" value="DUF732"/>
    <property type="match status" value="1"/>
</dbReference>
<evidence type="ECO:0000313" key="3">
    <source>
        <dbReference type="EMBL" id="BBY30856.1"/>
    </source>
</evidence>
<keyword evidence="4" id="KW-1185">Reference proteome</keyword>